<dbReference type="EMBL" id="JBEPLU010000001">
    <property type="protein sequence ID" value="MET3526567.1"/>
    <property type="molecule type" value="Genomic_DNA"/>
</dbReference>
<evidence type="ECO:0000313" key="2">
    <source>
        <dbReference type="Proteomes" id="UP001549110"/>
    </source>
</evidence>
<dbReference type="CDD" id="cd00377">
    <property type="entry name" value="ICL_PEPM"/>
    <property type="match status" value="1"/>
</dbReference>
<evidence type="ECO:0000313" key="1">
    <source>
        <dbReference type="EMBL" id="MET3526567.1"/>
    </source>
</evidence>
<proteinExistence type="predicted"/>
<keyword evidence="2" id="KW-1185">Reference proteome</keyword>
<dbReference type="InterPro" id="IPR015813">
    <property type="entry name" value="Pyrv/PenolPyrv_kinase-like_dom"/>
</dbReference>
<sequence>MSQAELFRKLHEGPRVLVLPNAWDAASAALMADAGAKAVATSSAAVAWAHGHADGDVLPRAALLATIGEIARVVSVPLTADIEGGYTDDLPELANLIKAVAGAGAVGVNLEDGARSPDLHARKVAAARAAAPDLFINARIDVYLRGGEGDEALAETLKRAEAYREAGASGIFVPGPADEATIETLAREIALPLNVMGRAGVPTAERLQALGVRRLSSATAPFRLAYAALERAMGSYLQDGDASALAGLGQGLKDLNKRFQ</sequence>
<dbReference type="Pfam" id="PF13714">
    <property type="entry name" value="PEP_mutase"/>
    <property type="match status" value="1"/>
</dbReference>
<dbReference type="PANTHER" id="PTHR42905:SF16">
    <property type="entry name" value="CARBOXYPHOSPHONOENOLPYRUVATE PHOSPHONOMUTASE-LIKE PROTEIN (AFU_ORTHOLOGUE AFUA_5G07230)"/>
    <property type="match status" value="1"/>
</dbReference>
<gene>
    <name evidence="1" type="ORF">ABID41_001662</name>
</gene>
<dbReference type="SUPFAM" id="SSF51621">
    <property type="entry name" value="Phosphoenolpyruvate/pyruvate domain"/>
    <property type="match status" value="1"/>
</dbReference>
<dbReference type="Proteomes" id="UP001549110">
    <property type="component" value="Unassembled WGS sequence"/>
</dbReference>
<dbReference type="InterPro" id="IPR039556">
    <property type="entry name" value="ICL/PEPM"/>
</dbReference>
<comment type="caution">
    <text evidence="1">The sequence shown here is derived from an EMBL/GenBank/DDBJ whole genome shotgun (WGS) entry which is preliminary data.</text>
</comment>
<accession>A0ABV2EHR9</accession>
<dbReference type="Gene3D" id="3.20.20.60">
    <property type="entry name" value="Phosphoenolpyruvate-binding domains"/>
    <property type="match status" value="1"/>
</dbReference>
<reference evidence="1 2" key="1">
    <citation type="submission" date="2024-06" db="EMBL/GenBank/DDBJ databases">
        <title>Genomic Encyclopedia of Type Strains, Phase IV (KMG-IV): sequencing the most valuable type-strain genomes for metagenomic binning, comparative biology and taxonomic classification.</title>
        <authorList>
            <person name="Goeker M."/>
        </authorList>
    </citation>
    <scope>NUCLEOTIDE SEQUENCE [LARGE SCALE GENOMIC DNA]</scope>
    <source>
        <strain evidence="1 2">DSM 17809</strain>
    </source>
</reference>
<dbReference type="RefSeq" id="WP_354297413.1">
    <property type="nucleotide sequence ID" value="NZ_JBEPLU010000001.1"/>
</dbReference>
<dbReference type="PANTHER" id="PTHR42905">
    <property type="entry name" value="PHOSPHOENOLPYRUVATE CARBOXYLASE"/>
    <property type="match status" value="1"/>
</dbReference>
<name>A0ABV2EHR9_9CAUL</name>
<protein>
    <submittedName>
        <fullName evidence="1">2-methylisocitrate lyase-like PEP mutase family enzyme</fullName>
    </submittedName>
</protein>
<dbReference type="InterPro" id="IPR040442">
    <property type="entry name" value="Pyrv_kinase-like_dom_sf"/>
</dbReference>
<organism evidence="1 2">
    <name type="scientific">Phenylobacterium koreense</name>
    <dbReference type="NCBI Taxonomy" id="266125"/>
    <lineage>
        <taxon>Bacteria</taxon>
        <taxon>Pseudomonadati</taxon>
        <taxon>Pseudomonadota</taxon>
        <taxon>Alphaproteobacteria</taxon>
        <taxon>Caulobacterales</taxon>
        <taxon>Caulobacteraceae</taxon>
        <taxon>Phenylobacterium</taxon>
    </lineage>
</organism>